<dbReference type="GeneID" id="35796827"/>
<name>A0A1U7GXC6_9CYAN</name>
<reference evidence="1 2" key="1">
    <citation type="submission" date="2016-11" db="EMBL/GenBank/DDBJ databases">
        <title>Draft Genome Sequences of Nine Cyanobacterial Strains from Diverse Habitats.</title>
        <authorList>
            <person name="Zhu T."/>
            <person name="Hou S."/>
            <person name="Lu X."/>
            <person name="Hess W.R."/>
        </authorList>
    </citation>
    <scope>NUCLEOTIDE SEQUENCE [LARGE SCALE GENOMIC DNA]</scope>
    <source>
        <strain evidence="1 2">NIES-592</strain>
    </source>
</reference>
<dbReference type="EMBL" id="MRCA01000008">
    <property type="protein sequence ID" value="OKH12971.1"/>
    <property type="molecule type" value="Genomic_DNA"/>
</dbReference>
<dbReference type="RefSeq" id="WP_009453664.1">
    <property type="nucleotide sequence ID" value="NZ_MRCA01000008.1"/>
</dbReference>
<proteinExistence type="predicted"/>
<keyword evidence="2" id="KW-1185">Reference proteome</keyword>
<organism evidence="1 2">
    <name type="scientific">Fischerella major NIES-592</name>
    <dbReference type="NCBI Taxonomy" id="210994"/>
    <lineage>
        <taxon>Bacteria</taxon>
        <taxon>Bacillati</taxon>
        <taxon>Cyanobacteriota</taxon>
        <taxon>Cyanophyceae</taxon>
        <taxon>Nostocales</taxon>
        <taxon>Hapalosiphonaceae</taxon>
        <taxon>Fischerella</taxon>
    </lineage>
</organism>
<comment type="caution">
    <text evidence="1">The sequence shown here is derived from an EMBL/GenBank/DDBJ whole genome shotgun (WGS) entry which is preliminary data.</text>
</comment>
<dbReference type="AlphaFoldDB" id="A0A1U7GXC6"/>
<gene>
    <name evidence="1" type="ORF">NIES592_15150</name>
</gene>
<accession>A0A1U7GXC6</accession>
<protein>
    <submittedName>
        <fullName evidence="1">Uncharacterized protein</fullName>
    </submittedName>
</protein>
<dbReference type="OrthoDB" id="531332at2"/>
<sequence>MKNNLSWELIKILHFNSQTHQEEVHAPPLSALKERDWKALKELFDRKDGDEIEADINSKLCLMVPEPCWEDEPFDFLREYL</sequence>
<evidence type="ECO:0000313" key="2">
    <source>
        <dbReference type="Proteomes" id="UP000186391"/>
    </source>
</evidence>
<dbReference type="Proteomes" id="UP000186391">
    <property type="component" value="Unassembled WGS sequence"/>
</dbReference>
<evidence type="ECO:0000313" key="1">
    <source>
        <dbReference type="EMBL" id="OKH12971.1"/>
    </source>
</evidence>